<keyword evidence="4" id="KW-0539">Nucleus</keyword>
<dbReference type="Pfam" id="PF25524">
    <property type="entry name" value="RSLD_CPSF6"/>
    <property type="match status" value="1"/>
</dbReference>
<dbReference type="InterPro" id="IPR057951">
    <property type="entry name" value="CPSF6/7_RSLD_N"/>
</dbReference>
<dbReference type="InterPro" id="IPR000504">
    <property type="entry name" value="RRM_dom"/>
</dbReference>
<reference evidence="7" key="2">
    <citation type="journal article" date="2015" name="Genome Biol.">
        <title>Comparative genomics of Steinernema reveals deeply conserved gene regulatory networks.</title>
        <authorList>
            <person name="Dillman A.R."/>
            <person name="Macchietto M."/>
            <person name="Porter C.F."/>
            <person name="Rogers A."/>
            <person name="Williams B."/>
            <person name="Antoshechkin I."/>
            <person name="Lee M.M."/>
            <person name="Goodwin Z."/>
            <person name="Lu X."/>
            <person name="Lewis E.E."/>
            <person name="Goodrich-Blair H."/>
            <person name="Stock S.P."/>
            <person name="Adams B.J."/>
            <person name="Sternberg P.W."/>
            <person name="Mortazavi A."/>
        </authorList>
    </citation>
    <scope>NUCLEOTIDE SEQUENCE [LARGE SCALE GENOMIC DNA]</scope>
    <source>
        <strain evidence="7">ALL</strain>
    </source>
</reference>
<reference evidence="7" key="1">
    <citation type="submission" date="2013-11" db="EMBL/GenBank/DDBJ databases">
        <authorList>
            <person name="Sternberg P."/>
            <person name="Dillman A."/>
            <person name="Macchietto M."/>
        </authorList>
    </citation>
    <scope>NUCLEOTIDE SEQUENCE</scope>
    <source>
        <strain evidence="7">ALL</strain>
    </source>
</reference>
<dbReference type="GO" id="GO:0003723">
    <property type="term" value="F:RNA binding"/>
    <property type="evidence" value="ECO:0007669"/>
    <property type="project" value="InterPro"/>
</dbReference>
<dbReference type="GO" id="GO:0005634">
    <property type="term" value="C:nucleus"/>
    <property type="evidence" value="ECO:0007669"/>
    <property type="project" value="UniProtKB-SubCell"/>
</dbReference>
<dbReference type="SUPFAM" id="SSF54928">
    <property type="entry name" value="RNA-binding domain, RBD"/>
    <property type="match status" value="1"/>
</dbReference>
<organism evidence="7">
    <name type="scientific">Steinernema carpocapsae</name>
    <name type="common">Entomopathogenic nematode</name>
    <dbReference type="NCBI Taxonomy" id="34508"/>
    <lineage>
        <taxon>Eukaryota</taxon>
        <taxon>Metazoa</taxon>
        <taxon>Ecdysozoa</taxon>
        <taxon>Nematoda</taxon>
        <taxon>Chromadorea</taxon>
        <taxon>Rhabditida</taxon>
        <taxon>Tylenchina</taxon>
        <taxon>Panagrolaimomorpha</taxon>
        <taxon>Strongyloidoidea</taxon>
        <taxon>Steinernematidae</taxon>
        <taxon>Steinernema</taxon>
    </lineage>
</organism>
<dbReference type="PANTHER" id="PTHR23204">
    <property type="entry name" value="CLEAVAGE AND POLYADENYLATION SPECIFIC FACTOR"/>
    <property type="match status" value="1"/>
</dbReference>
<reference evidence="7" key="3">
    <citation type="journal article" date="2019" name="G3 (Bethesda)">
        <title>Hybrid Assembly of the Genome of the Entomopathogenic Nematode Steinernema carpocapsae Identifies the X-Chromosome.</title>
        <authorList>
            <person name="Serra L."/>
            <person name="Macchietto M."/>
            <person name="Macias-Munoz A."/>
            <person name="McGill C.J."/>
            <person name="Rodriguez I.M."/>
            <person name="Rodriguez B."/>
            <person name="Murad R."/>
            <person name="Mortazavi A."/>
        </authorList>
    </citation>
    <scope>NUCLEOTIDE SEQUENCE</scope>
    <source>
        <strain evidence="7">ALL</strain>
    </source>
</reference>
<accession>A0A4U5NFS4</accession>
<evidence type="ECO:0000256" key="1">
    <source>
        <dbReference type="ARBA" id="ARBA00004123"/>
    </source>
</evidence>
<dbReference type="GO" id="GO:0006397">
    <property type="term" value="P:mRNA processing"/>
    <property type="evidence" value="ECO:0007669"/>
    <property type="project" value="UniProtKB-KW"/>
</dbReference>
<comment type="caution">
    <text evidence="7">The sequence shown here is derived from an EMBL/GenBank/DDBJ whole genome shotgun (WGS) entry which is preliminary data.</text>
</comment>
<dbReference type="AlphaFoldDB" id="A0A4U5NFS4"/>
<proteinExistence type="inferred from homology"/>
<dbReference type="EMBL" id="AZBU02000004">
    <property type="protein sequence ID" value="TKR81510.1"/>
    <property type="molecule type" value="Genomic_DNA"/>
</dbReference>
<gene>
    <name evidence="7" type="ORF">L596_015370</name>
</gene>
<sequence>MGSPDHLDHREYEMEDYDESDLYDDILAPDSSEMRSYHYNSNTVSVVSSLPPAPIQTLQGQKPVQTAVKIESTPPKCHGPRYTCYVSGLTWWTTDADIEEVIKSVGVHDLIEVLIHINRTNGQSKGFAMVSCGSEESLKVLWEQLPQKMIYNQILFVHQYTRASLDRLDHQTVKKVSSATQDKVDKPPMFLGTVALKPQQPPRQVYGYGQPQSMYGGTPSAPYAQNAPLGVNPQYYSGPQDENSKAEIAKIIDRNRLVAETALRRADACANNGDVHGAVETLQMAANLVSQSNMLHETECRSMLLSLQNKLVEMQSRFRRSDRHSTDHHSSDRRSSEHRSDRRHGDRRSTRSRSRSPDRRSTRPRRHSRSRSRDRKRSRSPADRRRQRRHYD</sequence>
<feature type="compositionally biased region" description="Basic residues" evidence="5">
    <location>
        <begin position="362"/>
        <end position="379"/>
    </location>
</feature>
<dbReference type="STRING" id="34508.A0A4U5NFS4"/>
<evidence type="ECO:0000256" key="2">
    <source>
        <dbReference type="ARBA" id="ARBA00006265"/>
    </source>
</evidence>
<evidence type="ECO:0000256" key="4">
    <source>
        <dbReference type="ARBA" id="ARBA00023242"/>
    </source>
</evidence>
<evidence type="ECO:0000313" key="7">
    <source>
        <dbReference type="EMBL" id="TKR81510.1"/>
    </source>
</evidence>
<name>A0A4U5NFS4_STECR</name>
<feature type="compositionally biased region" description="Basic and acidic residues" evidence="5">
    <location>
        <begin position="323"/>
        <end position="361"/>
    </location>
</feature>
<dbReference type="OrthoDB" id="10065185at2759"/>
<protein>
    <recommendedName>
        <fullName evidence="6">RRM domain-containing protein</fullName>
    </recommendedName>
</protein>
<feature type="region of interest" description="Disordered" evidence="5">
    <location>
        <begin position="316"/>
        <end position="392"/>
    </location>
</feature>
<dbReference type="InterPro" id="IPR035979">
    <property type="entry name" value="RBD_domain_sf"/>
</dbReference>
<dbReference type="InterPro" id="IPR034772">
    <property type="entry name" value="CPSF6/7"/>
</dbReference>
<evidence type="ECO:0000256" key="5">
    <source>
        <dbReference type="SAM" id="MobiDB-lite"/>
    </source>
</evidence>
<keyword evidence="3" id="KW-0507">mRNA processing</keyword>
<evidence type="ECO:0000256" key="3">
    <source>
        <dbReference type="ARBA" id="ARBA00022664"/>
    </source>
</evidence>
<dbReference type="SMART" id="SM00360">
    <property type="entry name" value="RRM"/>
    <property type="match status" value="1"/>
</dbReference>
<evidence type="ECO:0000259" key="6">
    <source>
        <dbReference type="SMART" id="SM00360"/>
    </source>
</evidence>
<dbReference type="InterPro" id="IPR012677">
    <property type="entry name" value="Nucleotide-bd_a/b_plait_sf"/>
</dbReference>
<feature type="domain" description="RRM" evidence="6">
    <location>
        <begin position="83"/>
        <end position="158"/>
    </location>
</feature>
<dbReference type="Gene3D" id="3.30.70.330">
    <property type="match status" value="1"/>
</dbReference>
<comment type="similarity">
    <text evidence="2">Belongs to the RRM CPSF6/7 family.</text>
</comment>
<feature type="compositionally biased region" description="Basic and acidic residues" evidence="5">
    <location>
        <begin position="380"/>
        <end position="392"/>
    </location>
</feature>
<comment type="subcellular location">
    <subcellularLocation>
        <location evidence="1">Nucleus</location>
    </subcellularLocation>
</comment>